<organism evidence="3 4">
    <name type="scientific">Chryseobacterium manosquense</name>
    <dbReference type="NCBI Taxonomy" id="2754694"/>
    <lineage>
        <taxon>Bacteria</taxon>
        <taxon>Pseudomonadati</taxon>
        <taxon>Bacteroidota</taxon>
        <taxon>Flavobacteriia</taxon>
        <taxon>Flavobacteriales</taxon>
        <taxon>Weeksellaceae</taxon>
        <taxon>Chryseobacterium group</taxon>
        <taxon>Chryseobacterium</taxon>
    </lineage>
</organism>
<evidence type="ECO:0000259" key="1">
    <source>
        <dbReference type="Pfam" id="PF14292"/>
    </source>
</evidence>
<keyword evidence="4" id="KW-1185">Reference proteome</keyword>
<feature type="domain" description="SusE outer membrane protein" evidence="1">
    <location>
        <begin position="24"/>
        <end position="129"/>
    </location>
</feature>
<dbReference type="InterPro" id="IPR025970">
    <property type="entry name" value="SusE"/>
</dbReference>
<reference evidence="3 4" key="1">
    <citation type="submission" date="2020-07" db="EMBL/GenBank/DDBJ databases">
        <title>Complete genome and description of Chryseobacterium manosquense strain Marseille-Q2069 sp. nov.</title>
        <authorList>
            <person name="Boxberger M."/>
        </authorList>
    </citation>
    <scope>NUCLEOTIDE SEQUENCE [LARGE SCALE GENOMIC DNA]</scope>
    <source>
        <strain evidence="3 4">Marseille-Q2069</strain>
    </source>
</reference>
<accession>A0A7H1DX26</accession>
<dbReference type="Pfam" id="PF14292">
    <property type="entry name" value="SusE"/>
    <property type="match status" value="1"/>
</dbReference>
<dbReference type="KEGG" id="cmaq:H0S70_00650"/>
<evidence type="ECO:0000313" key="3">
    <source>
        <dbReference type="EMBL" id="QNS41534.1"/>
    </source>
</evidence>
<evidence type="ECO:0000313" key="4">
    <source>
        <dbReference type="Proteomes" id="UP000516438"/>
    </source>
</evidence>
<gene>
    <name evidence="3" type="ORF">H0S70_00650</name>
</gene>
<name>A0A7H1DX26_9FLAO</name>
<dbReference type="Proteomes" id="UP000516438">
    <property type="component" value="Chromosome"/>
</dbReference>
<dbReference type="PROSITE" id="PS51257">
    <property type="entry name" value="PROKAR_LIPOPROTEIN"/>
    <property type="match status" value="1"/>
</dbReference>
<proteinExistence type="predicted"/>
<evidence type="ECO:0000259" key="2">
    <source>
        <dbReference type="Pfam" id="PF16411"/>
    </source>
</evidence>
<dbReference type="Gene3D" id="2.60.40.3620">
    <property type="match status" value="2"/>
</dbReference>
<dbReference type="RefSeq" id="WP_188321320.1">
    <property type="nucleotide sequence ID" value="NZ_CP060203.1"/>
</dbReference>
<dbReference type="Pfam" id="PF16411">
    <property type="entry name" value="SusF_SusE"/>
    <property type="match status" value="1"/>
</dbReference>
<dbReference type="GO" id="GO:0019867">
    <property type="term" value="C:outer membrane"/>
    <property type="evidence" value="ECO:0007669"/>
    <property type="project" value="InterPro"/>
</dbReference>
<protein>
    <submittedName>
        <fullName evidence="3">SusF/SusE family outer membrane protein</fullName>
    </submittedName>
</protein>
<sequence>MKNNIFKNFILAATVILGLSSCEDRELITIEPESAPILMDLSTQNLVLDPNFPSNPAITVSWDPAKFNVPVETKYSVEISATEGFETKEVVGSTTQSVTHLSFSNVQMNNAAKKIGFVPGVAQKMYIRVVSFIGVNDYEQVSNVTSLMITPYLAAPIYNFVDLYLVGDATAAAWDNNADNKNLLPLLKTAEDNQYTFTGFFKQGEFKMIKVKGSWDAQFGLGAASGMLSTDGGSGNIPVAADGYYKLTVNTADLTYTFEPATVSTTTYANVSIIGNVNGNWDTDTQLTQSTFDPHVWSIHSVSLKEGEFKFRANNAWDVSWGSNAAFFGTAVQGGDNIPLGAEWTYDVYFNDATGAYTIIPVE</sequence>
<dbReference type="GO" id="GO:2001070">
    <property type="term" value="F:starch binding"/>
    <property type="evidence" value="ECO:0007669"/>
    <property type="project" value="InterPro"/>
</dbReference>
<dbReference type="AlphaFoldDB" id="A0A7H1DX26"/>
<dbReference type="EMBL" id="CP060203">
    <property type="protein sequence ID" value="QNS41534.1"/>
    <property type="molecule type" value="Genomic_DNA"/>
</dbReference>
<feature type="domain" description="Outer membrane protein SusF/SusE-like C-terminal" evidence="2">
    <location>
        <begin position="163"/>
        <end position="257"/>
    </location>
</feature>
<dbReference type="InterPro" id="IPR032187">
    <property type="entry name" value="SusF/SusE-like_C"/>
</dbReference>